<name>A0A367R0J0_NOSPU</name>
<dbReference type="EMBL" id="LXQE01000194">
    <property type="protein sequence ID" value="RCJ29925.1"/>
    <property type="molecule type" value="Genomic_DNA"/>
</dbReference>
<sequence length="97" mass="10935">MDINNKSELFVKEFSKLHTDELETITQILVEITHRSPSEIKPVLSAMLVQLLESETECIFSATPTEQVVAALQQSAEITDFIRYSEIKTVNSTGIKH</sequence>
<dbReference type="Proteomes" id="UP000252085">
    <property type="component" value="Unassembled WGS sequence"/>
</dbReference>
<gene>
    <name evidence="1" type="ORF">A6769_34895</name>
</gene>
<proteinExistence type="predicted"/>
<protein>
    <submittedName>
        <fullName evidence="1">Uncharacterized protein</fullName>
    </submittedName>
</protein>
<comment type="caution">
    <text evidence="1">The sequence shown here is derived from an EMBL/GenBank/DDBJ whole genome shotgun (WGS) entry which is preliminary data.</text>
</comment>
<accession>A0A367R0J0</accession>
<reference evidence="1 2" key="1">
    <citation type="submission" date="2016-04" db="EMBL/GenBank/DDBJ databases">
        <authorList>
            <person name="Evans L.H."/>
            <person name="Alamgir A."/>
            <person name="Owens N."/>
            <person name="Weber N.D."/>
            <person name="Virtaneva K."/>
            <person name="Barbian K."/>
            <person name="Babar A."/>
            <person name="Rosenke K."/>
        </authorList>
    </citation>
    <scope>NUCLEOTIDE SEQUENCE [LARGE SCALE GENOMIC DNA]</scope>
    <source>
        <strain evidence="1">NIES-2108</strain>
    </source>
</reference>
<organism evidence="1 2">
    <name type="scientific">Nostoc punctiforme NIES-2108</name>
    <dbReference type="NCBI Taxonomy" id="1356359"/>
    <lineage>
        <taxon>Bacteria</taxon>
        <taxon>Bacillati</taxon>
        <taxon>Cyanobacteriota</taxon>
        <taxon>Cyanophyceae</taxon>
        <taxon>Nostocales</taxon>
        <taxon>Nostocaceae</taxon>
        <taxon>Nostoc</taxon>
    </lineage>
</organism>
<evidence type="ECO:0000313" key="2">
    <source>
        <dbReference type="Proteomes" id="UP000252085"/>
    </source>
</evidence>
<dbReference type="AlphaFoldDB" id="A0A367R0J0"/>
<evidence type="ECO:0000313" key="1">
    <source>
        <dbReference type="EMBL" id="RCJ29925.1"/>
    </source>
</evidence>